<protein>
    <submittedName>
        <fullName evidence="2">Uncharacterized protein</fullName>
    </submittedName>
</protein>
<name>A0AAV4D630_9GAST</name>
<feature type="compositionally biased region" description="Acidic residues" evidence="1">
    <location>
        <begin position="12"/>
        <end position="21"/>
    </location>
</feature>
<evidence type="ECO:0000313" key="3">
    <source>
        <dbReference type="Proteomes" id="UP000735302"/>
    </source>
</evidence>
<reference evidence="2 3" key="1">
    <citation type="journal article" date="2021" name="Elife">
        <title>Chloroplast acquisition without the gene transfer in kleptoplastic sea slugs, Plakobranchus ocellatus.</title>
        <authorList>
            <person name="Maeda T."/>
            <person name="Takahashi S."/>
            <person name="Yoshida T."/>
            <person name="Shimamura S."/>
            <person name="Takaki Y."/>
            <person name="Nagai Y."/>
            <person name="Toyoda A."/>
            <person name="Suzuki Y."/>
            <person name="Arimoto A."/>
            <person name="Ishii H."/>
            <person name="Satoh N."/>
            <person name="Nishiyama T."/>
            <person name="Hasebe M."/>
            <person name="Maruyama T."/>
            <person name="Minagawa J."/>
            <person name="Obokata J."/>
            <person name="Shigenobu S."/>
        </authorList>
    </citation>
    <scope>NUCLEOTIDE SEQUENCE [LARGE SCALE GENOMIC DNA]</scope>
</reference>
<gene>
    <name evidence="2" type="ORF">PoB_006616300</name>
</gene>
<evidence type="ECO:0000313" key="2">
    <source>
        <dbReference type="EMBL" id="GFO39658.1"/>
    </source>
</evidence>
<dbReference type="Proteomes" id="UP000735302">
    <property type="component" value="Unassembled WGS sequence"/>
</dbReference>
<evidence type="ECO:0000256" key="1">
    <source>
        <dbReference type="SAM" id="MobiDB-lite"/>
    </source>
</evidence>
<dbReference type="AlphaFoldDB" id="A0AAV4D630"/>
<feature type="region of interest" description="Disordered" evidence="1">
    <location>
        <begin position="1"/>
        <end position="21"/>
    </location>
</feature>
<organism evidence="2 3">
    <name type="scientific">Plakobranchus ocellatus</name>
    <dbReference type="NCBI Taxonomy" id="259542"/>
    <lineage>
        <taxon>Eukaryota</taxon>
        <taxon>Metazoa</taxon>
        <taxon>Spiralia</taxon>
        <taxon>Lophotrochozoa</taxon>
        <taxon>Mollusca</taxon>
        <taxon>Gastropoda</taxon>
        <taxon>Heterobranchia</taxon>
        <taxon>Euthyneura</taxon>
        <taxon>Panpulmonata</taxon>
        <taxon>Sacoglossa</taxon>
        <taxon>Placobranchoidea</taxon>
        <taxon>Plakobranchidae</taxon>
        <taxon>Plakobranchus</taxon>
    </lineage>
</organism>
<sequence>MAPQRSQRLRDDADDDDDDDDNDVHGFIVLQHCSQMRVCVCVCVCERAGAETIVRCYIAQVDTDLGLHTIRDLDQVTLACFSSCTKPGMLRPPSHVLSVYIARPPPV</sequence>
<comment type="caution">
    <text evidence="2">The sequence shown here is derived from an EMBL/GenBank/DDBJ whole genome shotgun (WGS) entry which is preliminary data.</text>
</comment>
<accession>A0AAV4D630</accession>
<proteinExistence type="predicted"/>
<keyword evidence="3" id="KW-1185">Reference proteome</keyword>
<dbReference type="EMBL" id="BLXT01007504">
    <property type="protein sequence ID" value="GFO39658.1"/>
    <property type="molecule type" value="Genomic_DNA"/>
</dbReference>